<name>A0A1E1LZB6_RHYSE</name>
<proteinExistence type="predicted"/>
<feature type="region of interest" description="Disordered" evidence="1">
    <location>
        <begin position="58"/>
        <end position="78"/>
    </location>
</feature>
<evidence type="ECO:0000313" key="3">
    <source>
        <dbReference type="Proteomes" id="UP000177625"/>
    </source>
</evidence>
<feature type="region of interest" description="Disordered" evidence="1">
    <location>
        <begin position="271"/>
        <end position="297"/>
    </location>
</feature>
<dbReference type="EMBL" id="FJVC01000038">
    <property type="protein sequence ID" value="CZT41615.1"/>
    <property type="molecule type" value="Genomic_DNA"/>
</dbReference>
<organism evidence="2 3">
    <name type="scientific">Rhynchosporium secalis</name>
    <name type="common">Barley scald fungus</name>
    <dbReference type="NCBI Taxonomy" id="38038"/>
    <lineage>
        <taxon>Eukaryota</taxon>
        <taxon>Fungi</taxon>
        <taxon>Dikarya</taxon>
        <taxon>Ascomycota</taxon>
        <taxon>Pezizomycotina</taxon>
        <taxon>Leotiomycetes</taxon>
        <taxon>Helotiales</taxon>
        <taxon>Ploettnerulaceae</taxon>
        <taxon>Rhynchosporium</taxon>
    </lineage>
</organism>
<keyword evidence="3" id="KW-1185">Reference proteome</keyword>
<dbReference type="Proteomes" id="UP000177625">
    <property type="component" value="Unassembled WGS sequence"/>
</dbReference>
<feature type="compositionally biased region" description="Low complexity" evidence="1">
    <location>
        <begin position="58"/>
        <end position="71"/>
    </location>
</feature>
<evidence type="ECO:0000256" key="1">
    <source>
        <dbReference type="SAM" id="MobiDB-lite"/>
    </source>
</evidence>
<gene>
    <name evidence="2" type="ORF">RSE6_01374</name>
</gene>
<sequence length="367" mass="40628">MRGRTTHLKKIYVGYTDPDSLSSWSSVKPNSVGGDRETEDFGVGVGLSCSSHLNFASSRHSSSSFPSSYPSQEPRGVKTSNKIRSLLQNSHSTPPTTHTTLPDLSTQVQTYLSLPRPSQKPSETLFIISLGFWDIYHLSALPFPFAQDGVALASIIQRIPKKRTENLVTEEEEHERRRMFRVIVPKVLDPSLTPGWVENRLVRGFEGATRKESVAEEQKNAAYLTDSVVSSSTSGIHDIPKEVEEKKASNDQETIPWSIEGEKQTAIWDPHPQTQTQTHSPTTTNPTSNTHPIPEKDAFIPDIPAYILSTIHENPLQDTSQVENTGLGAGESVLNSVKTPCCSSTYTAGAAETREEEEEAEERRICR</sequence>
<feature type="region of interest" description="Disordered" evidence="1">
    <location>
        <begin position="346"/>
        <end position="367"/>
    </location>
</feature>
<reference evidence="3" key="1">
    <citation type="submission" date="2016-03" db="EMBL/GenBank/DDBJ databases">
        <authorList>
            <person name="Guldener U."/>
        </authorList>
    </citation>
    <scope>NUCLEOTIDE SEQUENCE [LARGE SCALE GENOMIC DNA]</scope>
</reference>
<feature type="compositionally biased region" description="Low complexity" evidence="1">
    <location>
        <begin position="271"/>
        <end position="292"/>
    </location>
</feature>
<accession>A0A1E1LZB6</accession>
<protein>
    <submittedName>
        <fullName evidence="2">Uncharacterized protein</fullName>
    </submittedName>
</protein>
<evidence type="ECO:0000313" key="2">
    <source>
        <dbReference type="EMBL" id="CZT41615.1"/>
    </source>
</evidence>
<dbReference type="AlphaFoldDB" id="A0A1E1LZB6"/>